<dbReference type="GO" id="GO:0016020">
    <property type="term" value="C:membrane"/>
    <property type="evidence" value="ECO:0007669"/>
    <property type="project" value="UniProtKB-SubCell"/>
</dbReference>
<dbReference type="CDD" id="cd15571">
    <property type="entry name" value="ePHD"/>
    <property type="match status" value="1"/>
</dbReference>
<feature type="non-terminal residue" evidence="19">
    <location>
        <position position="2656"/>
    </location>
</feature>
<evidence type="ECO:0000256" key="10">
    <source>
        <dbReference type="ARBA" id="ARBA00037968"/>
    </source>
</evidence>
<dbReference type="InterPro" id="IPR000949">
    <property type="entry name" value="ELM2_dom"/>
</dbReference>
<feature type="domain" description="BAH" evidence="16">
    <location>
        <begin position="778"/>
        <end position="897"/>
    </location>
</feature>
<feature type="transmembrane region" description="Helical" evidence="13">
    <location>
        <begin position="384"/>
        <end position="404"/>
    </location>
</feature>
<feature type="compositionally biased region" description="Basic and acidic residues" evidence="12">
    <location>
        <begin position="2403"/>
        <end position="2429"/>
    </location>
</feature>
<keyword evidence="5 11" id="KW-0863">Zinc-finger</keyword>
<keyword evidence="8 13" id="KW-0472">Membrane</keyword>
<proteinExistence type="inferred from homology"/>
<dbReference type="InterPro" id="IPR019787">
    <property type="entry name" value="Znf_PHD-finger"/>
</dbReference>
<gene>
    <name evidence="19" type="ORF">KCV03_g2105</name>
</gene>
<evidence type="ECO:0000256" key="3">
    <source>
        <dbReference type="ARBA" id="ARBA00022692"/>
    </source>
</evidence>
<keyword evidence="9" id="KW-0539">Nucleus</keyword>
<dbReference type="InterPro" id="IPR036259">
    <property type="entry name" value="MFS_trans_sf"/>
</dbReference>
<dbReference type="Gene3D" id="3.30.40.10">
    <property type="entry name" value="Zinc/RING finger domain, C3HC4 (zinc finger)"/>
    <property type="match status" value="3"/>
</dbReference>
<comment type="subcellular location">
    <subcellularLocation>
        <location evidence="1">Membrane</location>
        <topology evidence="1">Multi-pass membrane protein</topology>
    </subcellularLocation>
</comment>
<feature type="region of interest" description="Disordered" evidence="12">
    <location>
        <begin position="2532"/>
        <end position="2553"/>
    </location>
</feature>
<dbReference type="Pfam" id="PF13832">
    <property type="entry name" value="zf-HC5HC2H_2"/>
    <property type="match status" value="1"/>
</dbReference>
<dbReference type="InterPro" id="IPR013083">
    <property type="entry name" value="Znf_RING/FYVE/PHD"/>
</dbReference>
<evidence type="ECO:0000256" key="13">
    <source>
        <dbReference type="SAM" id="Phobius"/>
    </source>
</evidence>
<evidence type="ECO:0000256" key="12">
    <source>
        <dbReference type="SAM" id="MobiDB-lite"/>
    </source>
</evidence>
<dbReference type="PROSITE" id="PS51805">
    <property type="entry name" value="EPHD"/>
    <property type="match status" value="1"/>
</dbReference>
<evidence type="ECO:0000259" key="16">
    <source>
        <dbReference type="PROSITE" id="PS51038"/>
    </source>
</evidence>
<evidence type="ECO:0000313" key="19">
    <source>
        <dbReference type="EMBL" id="KAH0228140.1"/>
    </source>
</evidence>
<dbReference type="InterPro" id="IPR011701">
    <property type="entry name" value="MFS"/>
</dbReference>
<evidence type="ECO:0000259" key="17">
    <source>
        <dbReference type="PROSITE" id="PS51156"/>
    </source>
</evidence>
<feature type="region of interest" description="Disordered" evidence="12">
    <location>
        <begin position="1135"/>
        <end position="1159"/>
    </location>
</feature>
<evidence type="ECO:0000259" key="14">
    <source>
        <dbReference type="PROSITE" id="PS50016"/>
    </source>
</evidence>
<feature type="region of interest" description="Disordered" evidence="12">
    <location>
        <begin position="1448"/>
        <end position="1482"/>
    </location>
</feature>
<feature type="compositionally biased region" description="Polar residues" evidence="12">
    <location>
        <begin position="689"/>
        <end position="705"/>
    </location>
</feature>
<feature type="region of interest" description="Disordered" evidence="12">
    <location>
        <begin position="537"/>
        <end position="712"/>
    </location>
</feature>
<evidence type="ECO:0000256" key="4">
    <source>
        <dbReference type="ARBA" id="ARBA00022723"/>
    </source>
</evidence>
<dbReference type="FunFam" id="1.20.1250.20:FF:000064">
    <property type="entry name" value="MFS allantoate transporter"/>
    <property type="match status" value="1"/>
</dbReference>
<feature type="region of interest" description="Disordered" evidence="12">
    <location>
        <begin position="1348"/>
        <end position="1375"/>
    </location>
</feature>
<feature type="domain" description="Major facilitator superfamily (MFS) profile" evidence="15">
    <location>
        <begin position="88"/>
        <end position="502"/>
    </location>
</feature>
<dbReference type="GO" id="GO:0008270">
    <property type="term" value="F:zinc ion binding"/>
    <property type="evidence" value="ECO:0007669"/>
    <property type="project" value="UniProtKB-KW"/>
</dbReference>
<dbReference type="InterPro" id="IPR011011">
    <property type="entry name" value="Znf_FYVE_PHD"/>
</dbReference>
<evidence type="ECO:0000259" key="15">
    <source>
        <dbReference type="PROSITE" id="PS50850"/>
    </source>
</evidence>
<evidence type="ECO:0000256" key="5">
    <source>
        <dbReference type="ARBA" id="ARBA00022771"/>
    </source>
</evidence>
<feature type="region of interest" description="Disordered" evidence="12">
    <location>
        <begin position="2372"/>
        <end position="2429"/>
    </location>
</feature>
<feature type="compositionally biased region" description="Acidic residues" evidence="12">
    <location>
        <begin position="1006"/>
        <end position="1015"/>
    </location>
</feature>
<dbReference type="GO" id="GO:0003682">
    <property type="term" value="F:chromatin binding"/>
    <property type="evidence" value="ECO:0007669"/>
    <property type="project" value="InterPro"/>
</dbReference>
<feature type="transmembrane region" description="Helical" evidence="13">
    <location>
        <begin position="410"/>
        <end position="432"/>
    </location>
</feature>
<dbReference type="SUPFAM" id="SSF57903">
    <property type="entry name" value="FYVE/PHD zinc finger"/>
    <property type="match status" value="2"/>
</dbReference>
<dbReference type="EMBL" id="JAHFYH010000009">
    <property type="protein sequence ID" value="KAH0228140.1"/>
    <property type="molecule type" value="Genomic_DNA"/>
</dbReference>
<dbReference type="PROSITE" id="PS51038">
    <property type="entry name" value="BAH"/>
    <property type="match status" value="1"/>
</dbReference>
<dbReference type="PANTHER" id="PTHR47672">
    <property type="entry name" value="E3 UBIQUITIN-PROTEIN LIGASE SNT2"/>
    <property type="match status" value="1"/>
</dbReference>
<dbReference type="InterPro" id="IPR034732">
    <property type="entry name" value="EPHD"/>
</dbReference>
<keyword evidence="6" id="KW-0862">Zinc</keyword>
<dbReference type="PANTHER" id="PTHR47672:SF1">
    <property type="entry name" value="E3 UBIQUITIN-PROTEIN LIGASE SNT2"/>
    <property type="match status" value="1"/>
</dbReference>
<dbReference type="GO" id="GO:0022857">
    <property type="term" value="F:transmembrane transporter activity"/>
    <property type="evidence" value="ECO:0007669"/>
    <property type="project" value="InterPro"/>
</dbReference>
<evidence type="ECO:0000259" key="18">
    <source>
        <dbReference type="PROSITE" id="PS51805"/>
    </source>
</evidence>
<dbReference type="SMART" id="SM00439">
    <property type="entry name" value="BAH"/>
    <property type="match status" value="1"/>
</dbReference>
<evidence type="ECO:0000313" key="20">
    <source>
        <dbReference type="Proteomes" id="UP000767238"/>
    </source>
</evidence>
<sequence>MRFLSRPSQADIISQSVPYQGSLDTKDETKHTVEHRERIDVVEDPTEWNKISLKDDGDVAQTLFATQAHEPIDPVEEARVVRKIDLMILPYLAVCYAFFYIDKTTLSYAAIFGIREDLKIHGEQYSWLSSIFYFGFLAWALPTNFLLQRFPVGKYLGFNIFMWGALLMCQAAAKNFTTLAVLRALSGAAEACSDPAFMIITSMWYSRRQQPIRMGLWYTANGFGIALGGLLGYGIGHIKAGLPSWKFEFLIIGALCCVWGVVMIIFLPDSPVTAKGLNEREKRIAVERLRDNQTGIENKHLKWYQVREAFTDYKTYLFFLLGIVGNIPNGGISNFGTIIIKGFGFSTLVTTLMQVPYGIFIAISILVCVFLNDKFASKGSQTRCYFILLFLLPNISGAFGLAFLGADNKAGRLICYYLTGPYNAAFVMILSLTTANSAGHSKKVVTNAILFLGYCTGNIAGPFFYKQSQSPRYELGIWSMIVSHLIEVCVILLLRLLLSRENRRRDKIQSALPGGLEGRDLNATAFADMTDRENENFSAMNDAGSRSPVEPSGNNTIKDETVADDTPHEIMSASQTPAPTTTDQPTESNSRQSSSRPVDHASAQNFSDVAMGDAMPYGTRSRNRPRPNYAEDQDMDFEVPPPPAKPASGKNATVGDSKRNPQVNAETRKTNVDPSFARVNGMDSDERSPSVSGKETIPGTSSFSTVPPKKRKAAGAANTAIVASGSGNTAANAAAQPTTKRPATSIPLANMSRESNMMTFEKSKAVLKKGGLVADDGTVLYVDDHVYLVCEPPGDPYYLCRIMEFLHTNSDDPKSPVDSIRVNWFYRPRDVQRLNNDSRLVYGTMHSDVCPLTSLRGKCQILHRSEIDNLDEYRKGPNCFWFSQIFDRFIRRFYEVIPTSQIINVPDKVKRALDERWKFIAVETNRVKELTAAVKLCKRCTQYCASNDSVDCAICGNCYHMNCVRPPLPKKPTRGFAWACGPCGRAAERRLEARNTPLGGIDEEEEVIEEEEEDPALLASTRAPSPSGPDVATDQHPGTQAEIAMAKMWPFRYLGIHCRVEDALQYDDRAIYPRASSRLGPRHQANVNVWHGRPVELVKPADIKKRFVKGGGQKKDTKLTKETLAAIEADRKEREKRPKWVQDEPPGYVHRGEDYDNDDPRNTARLMFKMPDEDSEHAPASSEAFIDNFMDRVKATAKSLKVTTWGSNLQDKALELLIQNKYNADKAIEQLSKVDRVKDLKEPILTPDELKKFEDGVTKYGSEHRLIRLHMKTHHPTSTIIRFYYLWKKTPRGRQIWDNYGGRKGRKRQNMDPAGKLQAEVADDLDDSAFDTDKARTQKRGFQCKHCSTRHSRQWRRAPGVTPGQTVPSGEGKASKDKSNRLLLALCGRCAGLWRRYAIVWEDIDEVTKKAVQAGGRAWKRKLDEEVVREILASNEAASVDPTIVVQSVEGAEPPKKKTKVASDGAEKKKAPKLPTPPPPPIVPDQPRWRELPCFVCNVLESAGERPIVCSHCKLSVHKRCYGLSTQVVPTKWVCDQCTNDRTPAVSTEYMCTLCPIEETAHEMLEAPRVTHKKKSDREREKEKLEKELMDSVQLEYNKKQASLNRPSKPREPLKRTDGNNWVHVQCAIWTPEIKFSEASLLERAEGFSAIPLERYEATCKVCKRNDHGACVSCLQCRANFHVGCAIQAGYTLGFDVTPVKGSRKDQVITATLGEETGSLTAAIWCKEHAIKTPVHPISEAADDKSKNALQVFVENYKQADPTLTGTARKANLLSQSTKLASQAVSANAATNRRISTASNMARSARDSPAGVSRTEESDGVSSAEDEPSKTCLKCHTDTSPRWWTAEETLKRVQAQTPVTTRSEDSLKGYRCNRCHFKRVNAPQEASPSPSSTRKRVSLSPPKQFPLQIGWGTGIANQNPQPQAQAPAHTATPVQTTGPAEAVGHMQPPAPQTQTFLGPYQVAHAQPNGYTPGSMPPYGHGTPPAFPQPSGQAQAQRHPLPMSNGIHGVHHQHHPPTLAPITNGQQTPGNNIGHGTPPPGLVRAATPRDGSVDGPRGAGKAEPMLSVTLNDSASDRDIGIAVIRMGKAYPEEARSQVKQLLQQGVAEDEIEKQTGVSDRTIRRWKLELERYGRIGKPPESRTGRHRVMNKDVEQALFDRVAQKPDMSVDDMLWWLYDTYKLVVGTRTIRRAFERRNTSHKKFRTDARKHFTIDMGVDMDLDDDVNVHVDTQHHDDHGSMQNVVQDPTPAPAPQAHMAVSQPDTTYQSPYAPLMAMADATDDSGQPPPPDISPELARALGGLTESSTMHQDLMPDHMDPLSEDEETLQLQLQQIMLQKKEVELKLKMRRLRQRRESHTPNDDSLFDHLDVDTTSTSHMHHDSTANNDPFAPQPLPSATSSTTPKPRDSRSKSKVQEARKRTEERQERMLKDLERRSRRREHLTAEWVQSRDVWAKGPEKLLVHLMHKHSTYAYNQNSLETFEAIFAELYHLVDHTEWYAPVHDDLLRERTRRKMSQLRSKMVKSGEIISRGEGYGGWTKPDDHDALAGASDLTGTAPDDNSLDLSQHHQINGLSMDLHTHDSNHDALMARDAMMQHDHSMLEHLQGNTNDLHHTDFDPDQLARHQNELLAQRGIAHQEHMSNQRAIEETMAAGLASV</sequence>
<organism evidence="19 20">
    <name type="scientific">Aureobasidium melanogenum</name>
    <name type="common">Aureobasidium pullulans var. melanogenum</name>
    <dbReference type="NCBI Taxonomy" id="46634"/>
    <lineage>
        <taxon>Eukaryota</taxon>
        <taxon>Fungi</taxon>
        <taxon>Dikarya</taxon>
        <taxon>Ascomycota</taxon>
        <taxon>Pezizomycotina</taxon>
        <taxon>Dothideomycetes</taxon>
        <taxon>Dothideomycetidae</taxon>
        <taxon>Dothideales</taxon>
        <taxon>Saccotheciaceae</taxon>
        <taxon>Aureobasidium</taxon>
    </lineage>
</organism>
<dbReference type="Gene3D" id="1.20.1250.20">
    <property type="entry name" value="MFS general substrate transporter like domains"/>
    <property type="match status" value="1"/>
</dbReference>
<dbReference type="InterPro" id="IPR020846">
    <property type="entry name" value="MFS_dom"/>
</dbReference>
<feature type="transmembrane region" description="Helical" evidence="13">
    <location>
        <begin position="84"/>
        <end position="101"/>
    </location>
</feature>
<dbReference type="Proteomes" id="UP000767238">
    <property type="component" value="Unassembled WGS sequence"/>
</dbReference>
<dbReference type="PROSITE" id="PS51156">
    <property type="entry name" value="ELM2"/>
    <property type="match status" value="1"/>
</dbReference>
<dbReference type="FunFam" id="2.30.30.490:FF:000018">
    <property type="entry name" value="Lid2 complex component snt2"/>
    <property type="match status" value="1"/>
</dbReference>
<feature type="transmembrane region" description="Helical" evidence="13">
    <location>
        <begin position="477"/>
        <end position="498"/>
    </location>
</feature>
<feature type="domain" description="PHD-type" evidence="14">
    <location>
        <begin position="1491"/>
        <end position="1541"/>
    </location>
</feature>
<keyword evidence="3 13" id="KW-0812">Transmembrane</keyword>
<dbReference type="OrthoDB" id="336088at2759"/>
<dbReference type="InterPro" id="IPR001025">
    <property type="entry name" value="BAH_dom"/>
</dbReference>
<dbReference type="Gene3D" id="2.30.30.490">
    <property type="match status" value="1"/>
</dbReference>
<dbReference type="InterPro" id="IPR029617">
    <property type="entry name" value="Snt2"/>
</dbReference>
<feature type="compositionally biased region" description="Low complexity" evidence="12">
    <location>
        <begin position="1920"/>
        <end position="1937"/>
    </location>
</feature>
<feature type="region of interest" description="Disordered" evidence="12">
    <location>
        <begin position="1006"/>
        <end position="1036"/>
    </location>
</feature>
<keyword evidence="7 13" id="KW-1133">Transmembrane helix</keyword>
<dbReference type="PROSITE" id="PS50850">
    <property type="entry name" value="MFS"/>
    <property type="match status" value="1"/>
</dbReference>
<evidence type="ECO:0000256" key="1">
    <source>
        <dbReference type="ARBA" id="ARBA00004141"/>
    </source>
</evidence>
<reference evidence="19" key="1">
    <citation type="journal article" date="2021" name="J Fungi (Basel)">
        <title>Virulence traits and population genomics of the black yeast Aureobasidium melanogenum.</title>
        <authorList>
            <person name="Cernosa A."/>
            <person name="Sun X."/>
            <person name="Gostincar C."/>
            <person name="Fang C."/>
            <person name="Gunde-Cimerman N."/>
            <person name="Song Z."/>
        </authorList>
    </citation>
    <scope>NUCLEOTIDE SEQUENCE</scope>
    <source>
        <strain evidence="19">EXF-8016</strain>
    </source>
</reference>
<feature type="domain" description="ELM2" evidence="17">
    <location>
        <begin position="1075"/>
        <end position="1235"/>
    </location>
</feature>
<feature type="compositionally biased region" description="Basic and acidic residues" evidence="12">
    <location>
        <begin position="1576"/>
        <end position="1585"/>
    </location>
</feature>
<feature type="transmembrane region" description="Helical" evidence="13">
    <location>
        <begin position="316"/>
        <end position="340"/>
    </location>
</feature>
<evidence type="ECO:0000256" key="2">
    <source>
        <dbReference type="ARBA" id="ARBA00022448"/>
    </source>
</evidence>
<dbReference type="CDD" id="cd15497">
    <property type="entry name" value="PHD1_Snt2p_like"/>
    <property type="match status" value="1"/>
</dbReference>
<feature type="transmembrane region" description="Helical" evidence="13">
    <location>
        <begin position="352"/>
        <end position="372"/>
    </location>
</feature>
<dbReference type="InterPro" id="IPR043151">
    <property type="entry name" value="BAH_sf"/>
</dbReference>
<evidence type="ECO:0000256" key="6">
    <source>
        <dbReference type="ARBA" id="ARBA00022833"/>
    </source>
</evidence>
<keyword evidence="4" id="KW-0479">Metal-binding</keyword>
<feature type="domain" description="PHD-type" evidence="18">
    <location>
        <begin position="1597"/>
        <end position="1730"/>
    </location>
</feature>
<dbReference type="SMART" id="SM00249">
    <property type="entry name" value="PHD"/>
    <property type="match status" value="3"/>
</dbReference>
<feature type="compositionally biased region" description="Polar residues" evidence="12">
    <location>
        <begin position="2020"/>
        <end position="2030"/>
    </location>
</feature>
<feature type="transmembrane region" description="Helical" evidence="13">
    <location>
        <begin position="216"/>
        <end position="235"/>
    </location>
</feature>
<feature type="compositionally biased region" description="Basic and acidic residues" evidence="12">
    <location>
        <begin position="1150"/>
        <end position="1159"/>
    </location>
</feature>
<dbReference type="InterPro" id="IPR009057">
    <property type="entry name" value="Homeodomain-like_sf"/>
</dbReference>
<dbReference type="GO" id="GO:0004842">
    <property type="term" value="F:ubiquitin-protein transferase activity"/>
    <property type="evidence" value="ECO:0007669"/>
    <property type="project" value="TreeGrafter"/>
</dbReference>
<name>A0A9P8K8M1_AURME</name>
<dbReference type="InterPro" id="IPR001965">
    <property type="entry name" value="Znf_PHD"/>
</dbReference>
<feature type="transmembrane region" description="Helical" evidence="13">
    <location>
        <begin position="247"/>
        <end position="267"/>
    </location>
</feature>
<dbReference type="SUPFAM" id="SSF103473">
    <property type="entry name" value="MFS general substrate transporter"/>
    <property type="match status" value="1"/>
</dbReference>
<feature type="region of interest" description="Disordered" evidence="12">
    <location>
        <begin position="1784"/>
        <end position="1836"/>
    </location>
</feature>
<feature type="region of interest" description="Disordered" evidence="12">
    <location>
        <begin position="1881"/>
        <end position="2040"/>
    </location>
</feature>
<feature type="region of interest" description="Disordered" evidence="12">
    <location>
        <begin position="1566"/>
        <end position="1585"/>
    </location>
</feature>
<dbReference type="Pfam" id="PF01426">
    <property type="entry name" value="BAH"/>
    <property type="match status" value="1"/>
</dbReference>
<protein>
    <submittedName>
        <fullName evidence="19">MFS allantoate transporter</fullName>
    </submittedName>
</protein>
<feature type="compositionally biased region" description="Basic and acidic residues" evidence="12">
    <location>
        <begin position="557"/>
        <end position="568"/>
    </location>
</feature>
<keyword evidence="2" id="KW-0813">Transport</keyword>
<feature type="compositionally biased region" description="Polar residues" evidence="12">
    <location>
        <begin position="587"/>
        <end position="607"/>
    </location>
</feature>
<evidence type="ECO:0000256" key="11">
    <source>
        <dbReference type="PROSITE-ProRule" id="PRU00146"/>
    </source>
</evidence>
<dbReference type="CDD" id="cd17327">
    <property type="entry name" value="MFS_FEN2_like"/>
    <property type="match status" value="1"/>
</dbReference>
<feature type="transmembrane region" description="Helical" evidence="13">
    <location>
        <begin position="125"/>
        <end position="143"/>
    </location>
</feature>
<comment type="similarity">
    <text evidence="10">Belongs to the major facilitator superfamily. Allantoate permease family.</text>
</comment>
<evidence type="ECO:0000256" key="8">
    <source>
        <dbReference type="ARBA" id="ARBA00023136"/>
    </source>
</evidence>
<dbReference type="SUPFAM" id="SSF46689">
    <property type="entry name" value="Homeodomain-like"/>
    <property type="match status" value="1"/>
</dbReference>
<dbReference type="GO" id="GO:0048189">
    <property type="term" value="C:Lid2 complex"/>
    <property type="evidence" value="ECO:0007669"/>
    <property type="project" value="TreeGrafter"/>
</dbReference>
<evidence type="ECO:0000256" key="7">
    <source>
        <dbReference type="ARBA" id="ARBA00022989"/>
    </source>
</evidence>
<comment type="caution">
    <text evidence="19">The sequence shown here is derived from an EMBL/GenBank/DDBJ whole genome shotgun (WGS) entry which is preliminary data.</text>
</comment>
<dbReference type="PROSITE" id="PS50016">
    <property type="entry name" value="ZF_PHD_2"/>
    <property type="match status" value="1"/>
</dbReference>
<reference evidence="19" key="2">
    <citation type="submission" date="2021-08" db="EMBL/GenBank/DDBJ databases">
        <authorList>
            <person name="Gostincar C."/>
            <person name="Sun X."/>
            <person name="Song Z."/>
            <person name="Gunde-Cimerman N."/>
        </authorList>
    </citation>
    <scope>NUCLEOTIDE SEQUENCE</scope>
    <source>
        <strain evidence="19">EXF-8016</strain>
    </source>
</reference>
<dbReference type="GO" id="GO:0036205">
    <property type="term" value="P:histone catabolic process"/>
    <property type="evidence" value="ECO:0007669"/>
    <property type="project" value="TreeGrafter"/>
</dbReference>
<evidence type="ECO:0000256" key="9">
    <source>
        <dbReference type="ARBA" id="ARBA00023242"/>
    </source>
</evidence>
<dbReference type="Pfam" id="PF13831">
    <property type="entry name" value="PHD_2"/>
    <property type="match status" value="1"/>
</dbReference>
<feature type="compositionally biased region" description="Polar residues" evidence="12">
    <location>
        <begin position="1784"/>
        <end position="1802"/>
    </location>
</feature>
<accession>A0A9P8K8M1</accession>
<feature type="compositionally biased region" description="Low complexity" evidence="12">
    <location>
        <begin position="572"/>
        <end position="586"/>
    </location>
</feature>
<dbReference type="Pfam" id="PF07690">
    <property type="entry name" value="MFS_1"/>
    <property type="match status" value="1"/>
</dbReference>
<dbReference type="Gene3D" id="1.10.10.60">
    <property type="entry name" value="Homeodomain-like"/>
    <property type="match status" value="1"/>
</dbReference>